<evidence type="ECO:0000313" key="5">
    <source>
        <dbReference type="Proteomes" id="UP000612055"/>
    </source>
</evidence>
<feature type="region of interest" description="Disordered" evidence="1">
    <location>
        <begin position="283"/>
        <end position="318"/>
    </location>
</feature>
<dbReference type="Pfam" id="PF07883">
    <property type="entry name" value="Cupin_2"/>
    <property type="match status" value="1"/>
</dbReference>
<reference evidence="4" key="1">
    <citation type="journal article" date="2020" name="bioRxiv">
        <title>Comparative genomics of Chlamydomonas.</title>
        <authorList>
            <person name="Craig R.J."/>
            <person name="Hasan A.R."/>
            <person name="Ness R.W."/>
            <person name="Keightley P.D."/>
        </authorList>
    </citation>
    <scope>NUCLEOTIDE SEQUENCE</scope>
    <source>
        <strain evidence="4">CCAP 11/70</strain>
    </source>
</reference>
<dbReference type="AlphaFoldDB" id="A0A835XRM9"/>
<accession>A0A835XRM9</accession>
<dbReference type="PANTHER" id="PTHR36440:SF1">
    <property type="entry name" value="PUTATIVE (AFU_ORTHOLOGUE AFUA_8G07350)-RELATED"/>
    <property type="match status" value="1"/>
</dbReference>
<name>A0A835XRM9_9CHLO</name>
<evidence type="ECO:0000313" key="4">
    <source>
        <dbReference type="EMBL" id="KAG2489917.1"/>
    </source>
</evidence>
<keyword evidence="5" id="KW-1185">Reference proteome</keyword>
<dbReference type="OrthoDB" id="532679at2759"/>
<dbReference type="SUPFAM" id="SSF51182">
    <property type="entry name" value="RmlC-like cupins"/>
    <property type="match status" value="1"/>
</dbReference>
<dbReference type="InterPro" id="IPR011051">
    <property type="entry name" value="RmlC_Cupin_sf"/>
</dbReference>
<feature type="chain" id="PRO_5032591242" description="Cupin type-2 domain-containing protein" evidence="2">
    <location>
        <begin position="25"/>
        <end position="318"/>
    </location>
</feature>
<protein>
    <recommendedName>
        <fullName evidence="3">Cupin type-2 domain-containing protein</fullName>
    </recommendedName>
</protein>
<keyword evidence="2" id="KW-0732">Signal</keyword>
<dbReference type="InterPro" id="IPR013096">
    <property type="entry name" value="Cupin_2"/>
</dbReference>
<feature type="compositionally biased region" description="Low complexity" evidence="1">
    <location>
        <begin position="302"/>
        <end position="318"/>
    </location>
</feature>
<sequence length="318" mass="34026">MAGARWKTAKWFPVVIAIAVGVTRYEMEKFKRVNVNDQVGVWDTKAKNGTRFTVVERAWQTKGKYFRIHAYIGADAPGFYDDKPGSPPRHFHHIQDEHFEVTRGTLMVELNGAVQAVEAGSSINIPKGTAHTVWSGNGQPVEAVATFTPGVPDEGFLEAMVALGYQFDGLAKVNPIQIFLLFADNRITLTDIPTPVWYLCKIFLEPLANAMGFKSRYAAYRHKAGQPLPVELEAQAEPAAAEAAAKEEPAAVEAKEEAAGEARELGEVAAEAVAAEAEAVVAEEAAPAAAVETEPAAEEAAPEGAGSGSCGEESCSLD</sequence>
<evidence type="ECO:0000256" key="2">
    <source>
        <dbReference type="SAM" id="SignalP"/>
    </source>
</evidence>
<feature type="region of interest" description="Disordered" evidence="1">
    <location>
        <begin position="235"/>
        <end position="263"/>
    </location>
</feature>
<evidence type="ECO:0000256" key="1">
    <source>
        <dbReference type="SAM" id="MobiDB-lite"/>
    </source>
</evidence>
<dbReference type="InterPro" id="IPR053146">
    <property type="entry name" value="QDO-like"/>
</dbReference>
<evidence type="ECO:0000259" key="3">
    <source>
        <dbReference type="Pfam" id="PF07883"/>
    </source>
</evidence>
<dbReference type="Gene3D" id="2.60.120.10">
    <property type="entry name" value="Jelly Rolls"/>
    <property type="match status" value="1"/>
</dbReference>
<dbReference type="EMBL" id="JAEHOE010000067">
    <property type="protein sequence ID" value="KAG2489917.1"/>
    <property type="molecule type" value="Genomic_DNA"/>
</dbReference>
<proteinExistence type="predicted"/>
<organism evidence="4 5">
    <name type="scientific">Edaphochlamys debaryana</name>
    <dbReference type="NCBI Taxonomy" id="47281"/>
    <lineage>
        <taxon>Eukaryota</taxon>
        <taxon>Viridiplantae</taxon>
        <taxon>Chlorophyta</taxon>
        <taxon>core chlorophytes</taxon>
        <taxon>Chlorophyceae</taxon>
        <taxon>CS clade</taxon>
        <taxon>Chlamydomonadales</taxon>
        <taxon>Chlamydomonadales incertae sedis</taxon>
        <taxon>Edaphochlamys</taxon>
    </lineage>
</organism>
<gene>
    <name evidence="4" type="ORF">HYH03_011554</name>
</gene>
<feature type="signal peptide" evidence="2">
    <location>
        <begin position="1"/>
        <end position="24"/>
    </location>
</feature>
<feature type="compositionally biased region" description="Low complexity" evidence="1">
    <location>
        <begin position="283"/>
        <end position="294"/>
    </location>
</feature>
<dbReference type="Proteomes" id="UP000612055">
    <property type="component" value="Unassembled WGS sequence"/>
</dbReference>
<dbReference type="InterPro" id="IPR014710">
    <property type="entry name" value="RmlC-like_jellyroll"/>
</dbReference>
<feature type="compositionally biased region" description="Basic and acidic residues" evidence="1">
    <location>
        <begin position="244"/>
        <end position="263"/>
    </location>
</feature>
<feature type="domain" description="Cupin type-2" evidence="3">
    <location>
        <begin position="85"/>
        <end position="145"/>
    </location>
</feature>
<comment type="caution">
    <text evidence="4">The sequence shown here is derived from an EMBL/GenBank/DDBJ whole genome shotgun (WGS) entry which is preliminary data.</text>
</comment>
<dbReference type="PANTHER" id="PTHR36440">
    <property type="entry name" value="PUTATIVE (AFU_ORTHOLOGUE AFUA_8G07350)-RELATED"/>
    <property type="match status" value="1"/>
</dbReference>